<dbReference type="RefSeq" id="WP_008620768.1">
    <property type="nucleotide sequence ID" value="NZ_JXSL01000011.1"/>
</dbReference>
<keyword evidence="1" id="KW-1133">Transmembrane helix</keyword>
<proteinExistence type="predicted"/>
<dbReference type="STRING" id="272627.CCC_02522"/>
<gene>
    <name evidence="2" type="ORF">CCC_02522</name>
</gene>
<evidence type="ECO:0000256" key="1">
    <source>
        <dbReference type="SAM" id="Phobius"/>
    </source>
</evidence>
<reference evidence="2 3" key="1">
    <citation type="submission" date="2015-01" db="EMBL/GenBank/DDBJ databases">
        <title>Genome Sequence of Magnetospirillum magnetotacticum Strain MS-1.</title>
        <authorList>
            <person name="Marinov G.K."/>
            <person name="Smalley M.D."/>
            <person name="DeSalvo G."/>
        </authorList>
    </citation>
    <scope>NUCLEOTIDE SEQUENCE [LARGE SCALE GENOMIC DNA]</scope>
    <source>
        <strain evidence="2 3">MS-1</strain>
    </source>
</reference>
<dbReference type="AlphaFoldDB" id="A0A0C2UG22"/>
<accession>A0A0C2UG22</accession>
<protein>
    <submittedName>
        <fullName evidence="2">Magnetosome protein MamI</fullName>
    </submittedName>
</protein>
<dbReference type="InterPro" id="IPR058806">
    <property type="entry name" value="MamI"/>
</dbReference>
<keyword evidence="1" id="KW-0472">Membrane</keyword>
<dbReference type="Proteomes" id="UP000031971">
    <property type="component" value="Unassembled WGS sequence"/>
</dbReference>
<feature type="transmembrane region" description="Helical" evidence="1">
    <location>
        <begin position="30"/>
        <end position="49"/>
    </location>
</feature>
<evidence type="ECO:0000313" key="2">
    <source>
        <dbReference type="EMBL" id="KIM00473.1"/>
    </source>
</evidence>
<name>A0A0C2UG22_PARME</name>
<dbReference type="Pfam" id="PF26391">
    <property type="entry name" value="MamI"/>
    <property type="match status" value="1"/>
</dbReference>
<sequence length="69" mass="7158">MPSVIFGLLALALGLLGVTAWWWSVTEFLRGAVPVALLILGLVALASGVQSVRLPRSNKGTASDPDIDG</sequence>
<keyword evidence="3" id="KW-1185">Reference proteome</keyword>
<dbReference type="NCBIfam" id="NF040963">
    <property type="entry name" value="MamI"/>
    <property type="match status" value="1"/>
</dbReference>
<keyword evidence="1" id="KW-0812">Transmembrane</keyword>
<dbReference type="SMR" id="A0A0C2UG22"/>
<dbReference type="EMBL" id="JXSL01000011">
    <property type="protein sequence ID" value="KIM00473.1"/>
    <property type="molecule type" value="Genomic_DNA"/>
</dbReference>
<comment type="caution">
    <text evidence="2">The sequence shown here is derived from an EMBL/GenBank/DDBJ whole genome shotgun (WGS) entry which is preliminary data.</text>
</comment>
<evidence type="ECO:0000313" key="3">
    <source>
        <dbReference type="Proteomes" id="UP000031971"/>
    </source>
</evidence>
<organism evidence="2 3">
    <name type="scientific">Paramagnetospirillum magnetotacticum MS-1</name>
    <dbReference type="NCBI Taxonomy" id="272627"/>
    <lineage>
        <taxon>Bacteria</taxon>
        <taxon>Pseudomonadati</taxon>
        <taxon>Pseudomonadota</taxon>
        <taxon>Alphaproteobacteria</taxon>
        <taxon>Rhodospirillales</taxon>
        <taxon>Magnetospirillaceae</taxon>
        <taxon>Paramagnetospirillum</taxon>
    </lineage>
</organism>